<dbReference type="EMBL" id="HBUF01091872">
    <property type="protein sequence ID" value="CAG6635906.1"/>
    <property type="molecule type" value="Transcribed_RNA"/>
</dbReference>
<name>A0A8D8VU86_9HEMI</name>
<feature type="signal peptide" evidence="1">
    <location>
        <begin position="1"/>
        <end position="24"/>
    </location>
</feature>
<reference evidence="2" key="1">
    <citation type="submission" date="2021-05" db="EMBL/GenBank/DDBJ databases">
        <authorList>
            <person name="Alioto T."/>
            <person name="Alioto T."/>
            <person name="Gomez Garrido J."/>
        </authorList>
    </citation>
    <scope>NUCLEOTIDE SEQUENCE</scope>
</reference>
<dbReference type="EMBL" id="HBUF01091874">
    <property type="protein sequence ID" value="CAG6635908.1"/>
    <property type="molecule type" value="Transcribed_RNA"/>
</dbReference>
<evidence type="ECO:0000313" key="2">
    <source>
        <dbReference type="EMBL" id="CAG6635908.1"/>
    </source>
</evidence>
<feature type="chain" id="PRO_5035703606" evidence="1">
    <location>
        <begin position="25"/>
        <end position="128"/>
    </location>
</feature>
<dbReference type="AlphaFoldDB" id="A0A8D8VU86"/>
<dbReference type="EMBL" id="HBUF01582325">
    <property type="protein sequence ID" value="CAG6770619.1"/>
    <property type="molecule type" value="Transcribed_RNA"/>
</dbReference>
<keyword evidence="1" id="KW-0732">Signal</keyword>
<sequence length="128" mass="14416">MASLKTLIWSGLFVAIVLVSSSQAETISAEDEIISKLLKEENEGKVVHKVTKELVDEDHKNNAGHDNLHARVLEKIKEEVRSEIKKTINEGKLSVNADAVYTKAFEQHGKKLDEKIDKEIDELLAHHH</sequence>
<protein>
    <submittedName>
        <fullName evidence="2">Uncharacterized protein</fullName>
    </submittedName>
</protein>
<organism evidence="2">
    <name type="scientific">Cacopsylla melanoneura</name>
    <dbReference type="NCBI Taxonomy" id="428564"/>
    <lineage>
        <taxon>Eukaryota</taxon>
        <taxon>Metazoa</taxon>
        <taxon>Ecdysozoa</taxon>
        <taxon>Arthropoda</taxon>
        <taxon>Hexapoda</taxon>
        <taxon>Insecta</taxon>
        <taxon>Pterygota</taxon>
        <taxon>Neoptera</taxon>
        <taxon>Paraneoptera</taxon>
        <taxon>Hemiptera</taxon>
        <taxon>Sternorrhyncha</taxon>
        <taxon>Psylloidea</taxon>
        <taxon>Psyllidae</taxon>
        <taxon>Psyllinae</taxon>
        <taxon>Cacopsylla</taxon>
    </lineage>
</organism>
<evidence type="ECO:0000256" key="1">
    <source>
        <dbReference type="SAM" id="SignalP"/>
    </source>
</evidence>
<accession>A0A8D8VU86</accession>
<proteinExistence type="predicted"/>